<dbReference type="Gene3D" id="1.10.510.10">
    <property type="entry name" value="Transferase(Phosphotransferase) domain 1"/>
    <property type="match status" value="1"/>
</dbReference>
<dbReference type="SUPFAM" id="SSF56112">
    <property type="entry name" value="Protein kinase-like (PK-like)"/>
    <property type="match status" value="1"/>
</dbReference>
<feature type="compositionally biased region" description="Low complexity" evidence="7">
    <location>
        <begin position="57"/>
        <end position="90"/>
    </location>
</feature>
<feature type="compositionally biased region" description="Gly residues" evidence="7">
    <location>
        <begin position="667"/>
        <end position="678"/>
    </location>
</feature>
<dbReference type="PANTHER" id="PTHR24058:SF28">
    <property type="entry name" value="SERINE_THREONINE-PROTEIN KINASE MINIBRAIN"/>
    <property type="match status" value="1"/>
</dbReference>
<dbReference type="InterPro" id="IPR008271">
    <property type="entry name" value="Ser/Thr_kinase_AS"/>
</dbReference>
<dbReference type="Proteomes" id="UP000247409">
    <property type="component" value="Unassembled WGS sequence"/>
</dbReference>
<accession>A0A2V3IPM4</accession>
<dbReference type="GO" id="GO:0004674">
    <property type="term" value="F:protein serine/threonine kinase activity"/>
    <property type="evidence" value="ECO:0007669"/>
    <property type="project" value="UniProtKB-KW"/>
</dbReference>
<gene>
    <name evidence="9" type="ORF">BWQ96_06240</name>
</gene>
<evidence type="ECO:0000313" key="9">
    <source>
        <dbReference type="EMBL" id="PXF44007.1"/>
    </source>
</evidence>
<evidence type="ECO:0000256" key="3">
    <source>
        <dbReference type="ARBA" id="ARBA00022741"/>
    </source>
</evidence>
<dbReference type="OrthoDB" id="3967at2759"/>
<organism evidence="9 10">
    <name type="scientific">Gracilariopsis chorda</name>
    <dbReference type="NCBI Taxonomy" id="448386"/>
    <lineage>
        <taxon>Eukaryota</taxon>
        <taxon>Rhodophyta</taxon>
        <taxon>Florideophyceae</taxon>
        <taxon>Rhodymeniophycidae</taxon>
        <taxon>Gracilariales</taxon>
        <taxon>Gracilariaceae</taxon>
        <taxon>Gracilariopsis</taxon>
    </lineage>
</organism>
<keyword evidence="2" id="KW-0808">Transferase</keyword>
<evidence type="ECO:0000256" key="5">
    <source>
        <dbReference type="ARBA" id="ARBA00022840"/>
    </source>
</evidence>
<keyword evidence="5 6" id="KW-0067">ATP-binding</keyword>
<evidence type="ECO:0000256" key="2">
    <source>
        <dbReference type="ARBA" id="ARBA00022679"/>
    </source>
</evidence>
<comment type="caution">
    <text evidence="9">The sequence shown here is derived from an EMBL/GenBank/DDBJ whole genome shotgun (WGS) entry which is preliminary data.</text>
</comment>
<dbReference type="InterPro" id="IPR050494">
    <property type="entry name" value="Ser_Thr_dual-spec_kinase"/>
</dbReference>
<dbReference type="PROSITE" id="PS00107">
    <property type="entry name" value="PROTEIN_KINASE_ATP"/>
    <property type="match status" value="1"/>
</dbReference>
<feature type="region of interest" description="Disordered" evidence="7">
    <location>
        <begin position="652"/>
        <end position="682"/>
    </location>
</feature>
<keyword evidence="3 6" id="KW-0547">Nucleotide-binding</keyword>
<evidence type="ECO:0000256" key="1">
    <source>
        <dbReference type="ARBA" id="ARBA00022527"/>
    </source>
</evidence>
<dbReference type="Gene3D" id="3.30.200.20">
    <property type="entry name" value="Phosphorylase Kinase, domain 1"/>
    <property type="match status" value="1"/>
</dbReference>
<evidence type="ECO:0000259" key="8">
    <source>
        <dbReference type="PROSITE" id="PS50011"/>
    </source>
</evidence>
<feature type="binding site" evidence="6">
    <location>
        <position position="178"/>
    </location>
    <ligand>
        <name>ATP</name>
        <dbReference type="ChEBI" id="CHEBI:30616"/>
    </ligand>
</feature>
<dbReference type="PROSITE" id="PS00108">
    <property type="entry name" value="PROTEIN_KINASE_ST"/>
    <property type="match status" value="1"/>
</dbReference>
<sequence>MLHNGPYLTPVVQLTVKLMDTYQHINVAFFQTSNQPPPPLPPPTTTATTTATAIATATATATTTTSTTTTTTTTTTTANTTTTTAAATNAKHPHRTAVNQSSSRKLRSNSNSNVPSAKHRMPCSPMSVQYCDKNFDYIVRTGELFYNRYTLEKVIGRGSFGQVVRAYDTADNTHVAIKIIKNHNLYVEQALSEARMTSYLNCIDPMDSHAIMRLRDKFIFRGHHCLVLELLSFSLYDLLRSTDFYGVSLNLVRKFCKQILSCLSFLARPDVNIAHCDLKPENVLLRHPQRSAIKVVDFGASCRISQSMFTYVQSRFYRAPEVILGLPYSTQVDVWSLGCMLIELHTGYPLFAGKDEADQMAIIVQRLGLPPPHMLETGSKSALFFERDADTAQWRLRPNPSSAHATDAPRSETIDAFVDYHTGGTNGRRKRVSGGHSEVDYDMFLSLVMNMLQYDPAQRISAEDALRDPFVRGTLARGRDSPPPMPNVSSVDGVVGRVVETGRKAPVQGLRPGVALEELERHTERSLGNMSDVVADVRVSGTLPKSKSEPHFPKVAPPAHRDFVFRQSDWAEEVGIEPPPWRAGGGVSRFIQTCYSRVCTRGEMRIATGKRLPPAGGGAPIEGGVRCAKSVESGFEEWERRRLEEAAVRVGEGGDGERGIGGRRRVGGGGGGGKGGGEYRSSRRHTPLAARGHGHVMALFA</sequence>
<dbReference type="InterPro" id="IPR017441">
    <property type="entry name" value="Protein_kinase_ATP_BS"/>
</dbReference>
<keyword evidence="1" id="KW-0723">Serine/threonine-protein kinase</keyword>
<feature type="region of interest" description="Disordered" evidence="7">
    <location>
        <begin position="57"/>
        <end position="121"/>
    </location>
</feature>
<dbReference type="PROSITE" id="PS50011">
    <property type="entry name" value="PROTEIN_KINASE_DOM"/>
    <property type="match status" value="1"/>
</dbReference>
<keyword evidence="4 9" id="KW-0418">Kinase</keyword>
<dbReference type="InterPro" id="IPR011009">
    <property type="entry name" value="Kinase-like_dom_sf"/>
</dbReference>
<protein>
    <submittedName>
        <fullName evidence="9">Putative serine/threonine-protein kinase dyrk1</fullName>
    </submittedName>
</protein>
<feature type="compositionally biased region" description="Low complexity" evidence="7">
    <location>
        <begin position="99"/>
        <end position="113"/>
    </location>
</feature>
<dbReference type="EMBL" id="NBIV01000104">
    <property type="protein sequence ID" value="PXF44007.1"/>
    <property type="molecule type" value="Genomic_DNA"/>
</dbReference>
<evidence type="ECO:0000256" key="7">
    <source>
        <dbReference type="SAM" id="MobiDB-lite"/>
    </source>
</evidence>
<evidence type="ECO:0000256" key="6">
    <source>
        <dbReference type="PROSITE-ProRule" id="PRU10141"/>
    </source>
</evidence>
<proteinExistence type="predicted"/>
<dbReference type="AlphaFoldDB" id="A0A2V3IPM4"/>
<feature type="domain" description="Protein kinase" evidence="8">
    <location>
        <begin position="149"/>
        <end position="471"/>
    </location>
</feature>
<dbReference type="Pfam" id="PF00069">
    <property type="entry name" value="Pkinase"/>
    <property type="match status" value="1"/>
</dbReference>
<name>A0A2V3IPM4_9FLOR</name>
<dbReference type="PANTHER" id="PTHR24058">
    <property type="entry name" value="DUAL SPECIFICITY PROTEIN KINASE"/>
    <property type="match status" value="1"/>
</dbReference>
<dbReference type="GO" id="GO:0005524">
    <property type="term" value="F:ATP binding"/>
    <property type="evidence" value="ECO:0007669"/>
    <property type="project" value="UniProtKB-UniRule"/>
</dbReference>
<keyword evidence="10" id="KW-1185">Reference proteome</keyword>
<evidence type="ECO:0000256" key="4">
    <source>
        <dbReference type="ARBA" id="ARBA00022777"/>
    </source>
</evidence>
<evidence type="ECO:0000313" key="10">
    <source>
        <dbReference type="Proteomes" id="UP000247409"/>
    </source>
</evidence>
<dbReference type="STRING" id="448386.A0A2V3IPM4"/>
<dbReference type="InterPro" id="IPR000719">
    <property type="entry name" value="Prot_kinase_dom"/>
</dbReference>
<reference evidence="9 10" key="1">
    <citation type="journal article" date="2018" name="Mol. Biol. Evol.">
        <title>Analysis of the draft genome of the red seaweed Gracilariopsis chorda provides insights into genome size evolution in Rhodophyta.</title>
        <authorList>
            <person name="Lee J."/>
            <person name="Yang E.C."/>
            <person name="Graf L."/>
            <person name="Yang J.H."/>
            <person name="Qiu H."/>
            <person name="Zel Zion U."/>
            <person name="Chan C.X."/>
            <person name="Stephens T.G."/>
            <person name="Weber A.P.M."/>
            <person name="Boo G.H."/>
            <person name="Boo S.M."/>
            <person name="Kim K.M."/>
            <person name="Shin Y."/>
            <person name="Jung M."/>
            <person name="Lee S.J."/>
            <person name="Yim H.S."/>
            <person name="Lee J.H."/>
            <person name="Bhattacharya D."/>
            <person name="Yoon H.S."/>
        </authorList>
    </citation>
    <scope>NUCLEOTIDE SEQUENCE [LARGE SCALE GENOMIC DNA]</scope>
    <source>
        <strain evidence="9 10">SKKU-2015</strain>
        <tissue evidence="9">Whole body</tissue>
    </source>
</reference>
<dbReference type="SMART" id="SM00220">
    <property type="entry name" value="S_TKc"/>
    <property type="match status" value="1"/>
</dbReference>